<dbReference type="GO" id="GO:0010605">
    <property type="term" value="P:negative regulation of macromolecule metabolic process"/>
    <property type="evidence" value="ECO:0007669"/>
    <property type="project" value="UniProtKB-ARBA"/>
</dbReference>
<keyword evidence="4" id="KW-1185">Reference proteome</keyword>
<dbReference type="STRING" id="133381.A0A2T9ZAA0"/>
<comment type="caution">
    <text evidence="3">The sequence shown here is derived from an EMBL/GenBank/DDBJ whole genome shotgun (WGS) entry which is preliminary data.</text>
</comment>
<dbReference type="Pfam" id="PF22600">
    <property type="entry name" value="MTPAP-like_central"/>
    <property type="match status" value="1"/>
</dbReference>
<dbReference type="Gene3D" id="3.30.460.10">
    <property type="entry name" value="Beta Polymerase, domain 2"/>
    <property type="match status" value="1"/>
</dbReference>
<dbReference type="OrthoDB" id="2274644at2759"/>
<dbReference type="Proteomes" id="UP000245609">
    <property type="component" value="Unassembled WGS sequence"/>
</dbReference>
<dbReference type="Gene3D" id="1.10.1410.10">
    <property type="match status" value="2"/>
</dbReference>
<dbReference type="PANTHER" id="PTHR12271">
    <property type="entry name" value="POLY A POLYMERASE CID PAP -RELATED"/>
    <property type="match status" value="1"/>
</dbReference>
<evidence type="ECO:0000256" key="1">
    <source>
        <dbReference type="SAM" id="MobiDB-lite"/>
    </source>
</evidence>
<feature type="compositionally biased region" description="Polar residues" evidence="1">
    <location>
        <begin position="501"/>
        <end position="523"/>
    </location>
</feature>
<reference evidence="3 4" key="1">
    <citation type="journal article" date="2018" name="MBio">
        <title>Comparative Genomics Reveals the Core Gene Toolbox for the Fungus-Insect Symbiosis.</title>
        <authorList>
            <person name="Wang Y."/>
            <person name="Stata M."/>
            <person name="Wang W."/>
            <person name="Stajich J.E."/>
            <person name="White M.M."/>
            <person name="Moncalvo J.M."/>
        </authorList>
    </citation>
    <scope>NUCLEOTIDE SEQUENCE [LARGE SCALE GENOMIC DNA]</scope>
    <source>
        <strain evidence="3 4">SC-DP-2</strain>
    </source>
</reference>
<dbReference type="EMBL" id="MBFS01001004">
    <property type="protein sequence ID" value="PVV01539.1"/>
    <property type="molecule type" value="Genomic_DNA"/>
</dbReference>
<gene>
    <name evidence="3" type="ORF">BB560_004040</name>
</gene>
<dbReference type="InterPro" id="IPR043519">
    <property type="entry name" value="NT_sf"/>
</dbReference>
<evidence type="ECO:0000313" key="4">
    <source>
        <dbReference type="Proteomes" id="UP000245609"/>
    </source>
</evidence>
<dbReference type="InterPro" id="IPR054708">
    <property type="entry name" value="MTPAP-like_central"/>
</dbReference>
<dbReference type="PANTHER" id="PTHR12271:SF40">
    <property type="entry name" value="POLY(A) RNA POLYMERASE GLD2"/>
    <property type="match status" value="1"/>
</dbReference>
<evidence type="ECO:0000259" key="2">
    <source>
        <dbReference type="Pfam" id="PF22600"/>
    </source>
</evidence>
<dbReference type="SUPFAM" id="SSF81631">
    <property type="entry name" value="PAP/OAS1 substrate-binding domain"/>
    <property type="match status" value="1"/>
</dbReference>
<name>A0A2T9ZAA0_9FUNG</name>
<proteinExistence type="predicted"/>
<feature type="domain" description="Poly(A) RNA polymerase mitochondrial-like central palm" evidence="2">
    <location>
        <begin position="280"/>
        <end position="392"/>
    </location>
</feature>
<dbReference type="GO" id="GO:0016779">
    <property type="term" value="F:nucleotidyltransferase activity"/>
    <property type="evidence" value="ECO:0007669"/>
    <property type="project" value="UniProtKB-ARBA"/>
</dbReference>
<dbReference type="AlphaFoldDB" id="A0A2T9ZAA0"/>
<evidence type="ECO:0000313" key="3">
    <source>
        <dbReference type="EMBL" id="PVV01539.1"/>
    </source>
</evidence>
<sequence>MIPPKTAYFPSPLQTRLQQLGKARLIAKEKYPNFNDFYNNLRFEKNPKTGTSNKIWANNVNFYLKDLAISTEAKKRPSFNLIFNYFVHRDGIIRFFNALLNKQPNGGLCENRITPIPGSEPIRYTRSKFECTECSGKCNSNAVKYLSYSFFVEKLERHDSSHFFPNKGDYLLAERLAEFDPSISLIRYIKREPSDPNQKTLNEVYYISFLDTEAYNPLPLSLSRHNYFDSYLPQSILETYDKYLKSRYYKLRRKDAENFSASIFSGLKPDFSGYGDIVFDIKRAFTKVLPKSFKPIILAVGSRTTMLATKESDLDVTAFALKKGVLIKDFRPYMGKISRLLFSKKYMATPINAKVPIIKLSVLSKRFDIKNVDISFNGVDSIMKSLMIKNYSSIDPRVKSLILWVKFWALKRKIADGVQMINTYSLTIMLLSYLSHVKVIPPFKEFVLSLDNFVQGLIEKSIPEEKFAEVKDSVEKILDELEFIQRQNSKNVRRARHANSTKKISGPNTAESNSFENPNGQNTTDDDIILETDSEDLIEDDQNQFSAEANNDELDMLENYVNRNVGHDPSLKEENTIPEEYQHIVPSEEQTRNRSLNSLREFSKQAVAVLPTPEAIVFSRSNITYESTNNRTAAELLIDFLRYFGFYHDFYNHKIDLWNGTCDGQLIDSLQVIKKKGGYSEKIVLPMIPDPIDRGENKGRNLDLLKLDFVLSEMRRAYFILNLGYDFCNGDANVINNAIMKPLGPEAFNKEYLVNELGNTLSYTLDSDSTNSE</sequence>
<dbReference type="SUPFAM" id="SSF81301">
    <property type="entry name" value="Nucleotidyltransferase"/>
    <property type="match status" value="1"/>
</dbReference>
<dbReference type="GO" id="GO:0031123">
    <property type="term" value="P:RNA 3'-end processing"/>
    <property type="evidence" value="ECO:0007669"/>
    <property type="project" value="TreeGrafter"/>
</dbReference>
<accession>A0A2T9ZAA0</accession>
<feature type="region of interest" description="Disordered" evidence="1">
    <location>
        <begin position="492"/>
        <end position="526"/>
    </location>
</feature>
<protein>
    <recommendedName>
        <fullName evidence="2">Poly(A) RNA polymerase mitochondrial-like central palm domain-containing protein</fullName>
    </recommendedName>
</protein>
<organism evidence="3 4">
    <name type="scientific">Smittium megazygosporum</name>
    <dbReference type="NCBI Taxonomy" id="133381"/>
    <lineage>
        <taxon>Eukaryota</taxon>
        <taxon>Fungi</taxon>
        <taxon>Fungi incertae sedis</taxon>
        <taxon>Zoopagomycota</taxon>
        <taxon>Kickxellomycotina</taxon>
        <taxon>Harpellomycetes</taxon>
        <taxon>Harpellales</taxon>
        <taxon>Legeriomycetaceae</taxon>
        <taxon>Smittium</taxon>
    </lineage>
</organism>